<gene>
    <name evidence="1" type="ORF">MsedA_0753</name>
    <name evidence="2" type="ORF">MsedB_0753</name>
</gene>
<evidence type="ECO:0000313" key="4">
    <source>
        <dbReference type="Proteomes" id="UP000068832"/>
    </source>
</evidence>
<reference evidence="3 4" key="1">
    <citation type="journal article" date="2015" name="Genome Announc.">
        <title>Complete Genome Sequences of Evolved Arsenate-Resistant Metallosphaera sedula Strains.</title>
        <authorList>
            <person name="Ai C."/>
            <person name="McCarthy S."/>
            <person name="Schackwitz W."/>
            <person name="Martin J."/>
            <person name="Lipzen A."/>
            <person name="Blum P."/>
        </authorList>
    </citation>
    <scope>NUCLEOTIDE SEQUENCE [LARGE SCALE GENOMIC DNA]</scope>
    <source>
        <strain evidence="1 4">ARS50-1</strain>
        <strain evidence="2 3">ARS50-2</strain>
    </source>
</reference>
<sequence>MSAKNQLLELLTRYGGNPRCLASITGESSRVIAKEILEMQRNHHLTIFPAVFSEGLGLGKYLILARDCPIKYETASKLFHPIMNLFRGDMESNLFSITLFAEGETVDNVLEALRSISCSLVITSTIKQTRKFVRDPRCYDFKFHRWTCDDKLEIRPGEVLENPHEQDIMGVVQLQVNPFTDIRLINHRKHVFKIVTGFMYSLGKSDFVVQVISKEDITEEFPEVMWTAIGENIFISELHVDRKRLEVVMEKVRDRAMETIIAPKSPLYALGYSLPYEIFREGRWVYPRIEVSRAKTG</sequence>
<accession>A0A0K1SGN4</accession>
<protein>
    <submittedName>
        <fullName evidence="1">Uncharacterized protein</fullName>
    </submittedName>
</protein>
<evidence type="ECO:0000313" key="2">
    <source>
        <dbReference type="EMBL" id="AKV76076.1"/>
    </source>
</evidence>
<proteinExistence type="predicted"/>
<organism evidence="1 4">
    <name type="scientific">Metallosphaera sedula</name>
    <dbReference type="NCBI Taxonomy" id="43687"/>
    <lineage>
        <taxon>Archaea</taxon>
        <taxon>Thermoproteota</taxon>
        <taxon>Thermoprotei</taxon>
        <taxon>Sulfolobales</taxon>
        <taxon>Sulfolobaceae</taxon>
        <taxon>Metallosphaera</taxon>
    </lineage>
</organism>
<dbReference type="RefSeq" id="WP_048060003.1">
    <property type="nucleotide sequence ID" value="NZ_CP008822.1"/>
</dbReference>
<dbReference type="Proteomes" id="UP000062475">
    <property type="component" value="Chromosome"/>
</dbReference>
<dbReference type="OrthoDB" id="34472at2157"/>
<dbReference type="EMBL" id="CP012172">
    <property type="protein sequence ID" value="AKV73835.1"/>
    <property type="molecule type" value="Genomic_DNA"/>
</dbReference>
<dbReference type="AlphaFoldDB" id="A0A0K1SGN4"/>
<evidence type="ECO:0000313" key="3">
    <source>
        <dbReference type="Proteomes" id="UP000062475"/>
    </source>
</evidence>
<dbReference type="Proteomes" id="UP000068832">
    <property type="component" value="Chromosome"/>
</dbReference>
<dbReference type="PATRIC" id="fig|43687.5.peg.756"/>
<dbReference type="EMBL" id="CP012173">
    <property type="protein sequence ID" value="AKV76076.1"/>
    <property type="molecule type" value="Genomic_DNA"/>
</dbReference>
<name>A0A0K1SGN4_9CREN</name>
<dbReference type="GeneID" id="5103776"/>
<evidence type="ECO:0000313" key="1">
    <source>
        <dbReference type="EMBL" id="AKV73835.1"/>
    </source>
</evidence>